<reference evidence="1 2" key="1">
    <citation type="submission" date="2023-01" db="EMBL/GenBank/DDBJ databases">
        <title>Analysis of 21 Apiospora genomes using comparative genomics revels a genus with tremendous synthesis potential of carbohydrate active enzymes and secondary metabolites.</title>
        <authorList>
            <person name="Sorensen T."/>
        </authorList>
    </citation>
    <scope>NUCLEOTIDE SEQUENCE [LARGE SCALE GENOMIC DNA]</scope>
    <source>
        <strain evidence="1 2">CBS 83171</strain>
    </source>
</reference>
<sequence length="239" mass="26251">MANQQPPSGSTAPTLPEPVPTDYFSTADYCKALGCISFIRNVIKKINEALARIMPVVAQNLENLAKELYDAEEALKALKEIPSRNEDRHASVSAELSSTSSAITELLELWKEFLSKANAVREKASAPDAMAVHDVPAILASSVPATHSKVEDEGSPCIKRTIAMKDVVWHRDGAFYLEDDICIMRCPGHLVLKGRRKVIHEISKPGEWLKKLLAKGSVRTRGKDFDGADALEYLVIKGK</sequence>
<proteinExistence type="predicted"/>
<dbReference type="EMBL" id="JAQQWM010000003">
    <property type="protein sequence ID" value="KAK8071562.1"/>
    <property type="molecule type" value="Genomic_DNA"/>
</dbReference>
<gene>
    <name evidence="1" type="ORF">PG996_004910</name>
</gene>
<keyword evidence="2" id="KW-1185">Reference proteome</keyword>
<name>A0ABR1VK85_9PEZI</name>
<evidence type="ECO:0000313" key="2">
    <source>
        <dbReference type="Proteomes" id="UP001446871"/>
    </source>
</evidence>
<dbReference type="Proteomes" id="UP001446871">
    <property type="component" value="Unassembled WGS sequence"/>
</dbReference>
<protein>
    <submittedName>
        <fullName evidence="1">Uncharacterized protein</fullName>
    </submittedName>
</protein>
<comment type="caution">
    <text evidence="1">The sequence shown here is derived from an EMBL/GenBank/DDBJ whole genome shotgun (WGS) entry which is preliminary data.</text>
</comment>
<evidence type="ECO:0000313" key="1">
    <source>
        <dbReference type="EMBL" id="KAK8071562.1"/>
    </source>
</evidence>
<organism evidence="1 2">
    <name type="scientific">Apiospora saccharicola</name>
    <dbReference type="NCBI Taxonomy" id="335842"/>
    <lineage>
        <taxon>Eukaryota</taxon>
        <taxon>Fungi</taxon>
        <taxon>Dikarya</taxon>
        <taxon>Ascomycota</taxon>
        <taxon>Pezizomycotina</taxon>
        <taxon>Sordariomycetes</taxon>
        <taxon>Xylariomycetidae</taxon>
        <taxon>Amphisphaeriales</taxon>
        <taxon>Apiosporaceae</taxon>
        <taxon>Apiospora</taxon>
    </lineage>
</organism>
<accession>A0ABR1VK85</accession>